<protein>
    <submittedName>
        <fullName evidence="2">Uncharacterized protein</fullName>
    </submittedName>
</protein>
<dbReference type="AlphaFoldDB" id="A0A1Y1HVQ3"/>
<organism evidence="2 3">
    <name type="scientific">Klebsormidium nitens</name>
    <name type="common">Green alga</name>
    <name type="synonym">Ulothrix nitens</name>
    <dbReference type="NCBI Taxonomy" id="105231"/>
    <lineage>
        <taxon>Eukaryota</taxon>
        <taxon>Viridiplantae</taxon>
        <taxon>Streptophyta</taxon>
        <taxon>Klebsormidiophyceae</taxon>
        <taxon>Klebsormidiales</taxon>
        <taxon>Klebsormidiaceae</taxon>
        <taxon>Klebsormidium</taxon>
    </lineage>
</organism>
<reference evidence="2 3" key="1">
    <citation type="journal article" date="2014" name="Nat. Commun.">
        <title>Klebsormidium flaccidum genome reveals primary factors for plant terrestrial adaptation.</title>
        <authorList>
            <person name="Hori K."/>
            <person name="Maruyama F."/>
            <person name="Fujisawa T."/>
            <person name="Togashi T."/>
            <person name="Yamamoto N."/>
            <person name="Seo M."/>
            <person name="Sato S."/>
            <person name="Yamada T."/>
            <person name="Mori H."/>
            <person name="Tajima N."/>
            <person name="Moriyama T."/>
            <person name="Ikeuchi M."/>
            <person name="Watanabe M."/>
            <person name="Wada H."/>
            <person name="Kobayashi K."/>
            <person name="Saito M."/>
            <person name="Masuda T."/>
            <person name="Sasaki-Sekimoto Y."/>
            <person name="Mashiguchi K."/>
            <person name="Awai K."/>
            <person name="Shimojima M."/>
            <person name="Masuda S."/>
            <person name="Iwai M."/>
            <person name="Nobusawa T."/>
            <person name="Narise T."/>
            <person name="Kondo S."/>
            <person name="Saito H."/>
            <person name="Sato R."/>
            <person name="Murakawa M."/>
            <person name="Ihara Y."/>
            <person name="Oshima-Yamada Y."/>
            <person name="Ohtaka K."/>
            <person name="Satoh M."/>
            <person name="Sonobe K."/>
            <person name="Ishii M."/>
            <person name="Ohtani R."/>
            <person name="Kanamori-Sato M."/>
            <person name="Honoki R."/>
            <person name="Miyazaki D."/>
            <person name="Mochizuki H."/>
            <person name="Umetsu J."/>
            <person name="Higashi K."/>
            <person name="Shibata D."/>
            <person name="Kamiya Y."/>
            <person name="Sato N."/>
            <person name="Nakamura Y."/>
            <person name="Tabata S."/>
            <person name="Ida S."/>
            <person name="Kurokawa K."/>
            <person name="Ohta H."/>
        </authorList>
    </citation>
    <scope>NUCLEOTIDE SEQUENCE [LARGE SCALE GENOMIC DNA]</scope>
    <source>
        <strain evidence="2 3">NIES-2285</strain>
    </source>
</reference>
<sequence length="176" mass="19759">MTLVRALDPQKPAPKKTARQQQSSSIPNPAGNGRGHDFVPQGSFAGYGSMTYQLPHEVPEGAVVISFKLAPEVSLEWLLQFADNLQGLPGLEGETFRGVLVRPDVYHWYALNPDLLYKPWGEACMAAQGRLPAIDHKLEANSKEDAERIERVLRPRTERLTRYEGDVLRRKLIIDD</sequence>
<feature type="region of interest" description="Disordered" evidence="1">
    <location>
        <begin position="1"/>
        <end position="38"/>
    </location>
</feature>
<evidence type="ECO:0000256" key="1">
    <source>
        <dbReference type="SAM" id="MobiDB-lite"/>
    </source>
</evidence>
<accession>A0A1Y1HVQ3</accession>
<name>A0A1Y1HVQ3_KLENI</name>
<dbReference type="EMBL" id="DF237043">
    <property type="protein sequence ID" value="GAQ81892.1"/>
    <property type="molecule type" value="Genomic_DNA"/>
</dbReference>
<dbReference type="Proteomes" id="UP000054558">
    <property type="component" value="Unassembled WGS sequence"/>
</dbReference>
<evidence type="ECO:0000313" key="2">
    <source>
        <dbReference type="EMBL" id="GAQ81892.1"/>
    </source>
</evidence>
<gene>
    <name evidence="2" type="ORF">KFL_000940020</name>
</gene>
<proteinExistence type="predicted"/>
<evidence type="ECO:0000313" key="3">
    <source>
        <dbReference type="Proteomes" id="UP000054558"/>
    </source>
</evidence>
<keyword evidence="3" id="KW-1185">Reference proteome</keyword>